<sequence length="279" mass="29868">MSYKSILTVLTSKSGATSLLDQAVALADRHDAHLDVLCLGIDRAQIGYYYGGADATILQDAVDRATAESKEIEEAAIQRLTGESIRWSTESDLAQLGDIGRRIGWQARFADLVVLPKPYGDDKGVELEPVTESVLFEGRASALILPGDVAAPVAPKSVMLGWNETPEALAAIRAALPMLKTAEAVHIVIIDPPSHGPDRSDPGGMLANWLSRHGVSAEIEVVAKTLPRISDLISRHALDISADLVVMGAYGHSRFRQAILGGATRNMMEGTTLPIFMAH</sequence>
<dbReference type="Gene3D" id="3.40.50.12370">
    <property type="match status" value="1"/>
</dbReference>
<dbReference type="CDD" id="cd00293">
    <property type="entry name" value="USP-like"/>
    <property type="match status" value="1"/>
</dbReference>
<dbReference type="KEGG" id="palw:PSAL_023660"/>
<evidence type="ECO:0000313" key="3">
    <source>
        <dbReference type="Proteomes" id="UP000283786"/>
    </source>
</evidence>
<gene>
    <name evidence="2" type="ORF">PSAL_023660</name>
</gene>
<evidence type="ECO:0000313" key="2">
    <source>
        <dbReference type="EMBL" id="QPM91117.1"/>
    </source>
</evidence>
<dbReference type="InterPro" id="IPR006016">
    <property type="entry name" value="UspA"/>
</dbReference>
<keyword evidence="3" id="KW-1185">Reference proteome</keyword>
<organism evidence="2 3">
    <name type="scientific">Pseudooceanicola algae</name>
    <dbReference type="NCBI Taxonomy" id="1537215"/>
    <lineage>
        <taxon>Bacteria</taxon>
        <taxon>Pseudomonadati</taxon>
        <taxon>Pseudomonadota</taxon>
        <taxon>Alphaproteobacteria</taxon>
        <taxon>Rhodobacterales</taxon>
        <taxon>Paracoccaceae</taxon>
        <taxon>Pseudooceanicola</taxon>
    </lineage>
</organism>
<protein>
    <recommendedName>
        <fullName evidence="1">UspA domain-containing protein</fullName>
    </recommendedName>
</protein>
<proteinExistence type="predicted"/>
<dbReference type="Pfam" id="PF00582">
    <property type="entry name" value="Usp"/>
    <property type="match status" value="1"/>
</dbReference>
<dbReference type="Proteomes" id="UP000283786">
    <property type="component" value="Chromosome"/>
</dbReference>
<dbReference type="OrthoDB" id="9804721at2"/>
<dbReference type="SUPFAM" id="SSF52402">
    <property type="entry name" value="Adenine nucleotide alpha hydrolases-like"/>
    <property type="match status" value="2"/>
</dbReference>
<name>A0A418SIN1_9RHOB</name>
<reference evidence="2 3" key="1">
    <citation type="submission" date="2020-08" db="EMBL/GenBank/DDBJ databases">
        <title>Genome sequence of Rhodobacteraceae bacterium Lw-13e.</title>
        <authorList>
            <person name="Poehlein A."/>
            <person name="Wolter L."/>
            <person name="Daniel R."/>
            <person name="Brinkhoff T."/>
        </authorList>
    </citation>
    <scope>NUCLEOTIDE SEQUENCE [LARGE SCALE GENOMIC DNA]</scope>
    <source>
        <strain evidence="2 3">Lw-13e</strain>
    </source>
</reference>
<accession>A0A418SIN1</accession>
<evidence type="ECO:0000259" key="1">
    <source>
        <dbReference type="Pfam" id="PF00582"/>
    </source>
</evidence>
<dbReference type="EMBL" id="CP060436">
    <property type="protein sequence ID" value="QPM91117.1"/>
    <property type="molecule type" value="Genomic_DNA"/>
</dbReference>
<feature type="domain" description="UspA" evidence="1">
    <location>
        <begin position="218"/>
        <end position="277"/>
    </location>
</feature>
<dbReference type="AlphaFoldDB" id="A0A418SIN1"/>
<dbReference type="RefSeq" id="WP_119838593.1">
    <property type="nucleotide sequence ID" value="NZ_CP060436.1"/>
</dbReference>